<name>A0A1I5CMN6_9NEIS</name>
<accession>A0A1I5CMN6</accession>
<evidence type="ECO:0000256" key="1">
    <source>
        <dbReference type="SAM" id="MobiDB-lite"/>
    </source>
</evidence>
<keyword evidence="3" id="KW-1185">Reference proteome</keyword>
<gene>
    <name evidence="2" type="ORF">SAMN05660284_02442</name>
</gene>
<evidence type="ECO:0000313" key="2">
    <source>
        <dbReference type="EMBL" id="SFN88184.1"/>
    </source>
</evidence>
<protein>
    <recommendedName>
        <fullName evidence="4">Motility protein</fullName>
    </recommendedName>
</protein>
<organism evidence="2 3">
    <name type="scientific">Formivibrio citricus</name>
    <dbReference type="NCBI Taxonomy" id="83765"/>
    <lineage>
        <taxon>Bacteria</taxon>
        <taxon>Pseudomonadati</taxon>
        <taxon>Pseudomonadota</taxon>
        <taxon>Betaproteobacteria</taxon>
        <taxon>Neisseriales</taxon>
        <taxon>Chitinibacteraceae</taxon>
        <taxon>Formivibrio</taxon>
    </lineage>
</organism>
<evidence type="ECO:0000313" key="3">
    <source>
        <dbReference type="Proteomes" id="UP000242869"/>
    </source>
</evidence>
<dbReference type="Proteomes" id="UP000242869">
    <property type="component" value="Unassembled WGS sequence"/>
</dbReference>
<dbReference type="RefSeq" id="WP_091196957.1">
    <property type="nucleotide sequence ID" value="NZ_FOVE01000020.1"/>
</dbReference>
<dbReference type="EMBL" id="FOVE01000020">
    <property type="protein sequence ID" value="SFN88184.1"/>
    <property type="molecule type" value="Genomic_DNA"/>
</dbReference>
<feature type="region of interest" description="Disordered" evidence="1">
    <location>
        <begin position="21"/>
        <end position="41"/>
    </location>
</feature>
<feature type="compositionally biased region" description="Basic and acidic residues" evidence="1">
    <location>
        <begin position="29"/>
        <end position="38"/>
    </location>
</feature>
<evidence type="ECO:0008006" key="4">
    <source>
        <dbReference type="Google" id="ProtNLM"/>
    </source>
</evidence>
<reference evidence="3" key="1">
    <citation type="submission" date="2016-10" db="EMBL/GenBank/DDBJ databases">
        <authorList>
            <person name="Varghese N."/>
            <person name="Submissions S."/>
        </authorList>
    </citation>
    <scope>NUCLEOTIDE SEQUENCE [LARGE SCALE GENOMIC DNA]</scope>
    <source>
        <strain evidence="3">DSM 6150</strain>
    </source>
</reference>
<dbReference type="AlphaFoldDB" id="A0A1I5CMN6"/>
<sequence length="72" mass="8137">MSSISSVKSFSVDMSKTLQQATQQVMNDVQRKAERLTSTKENIAMAGLEQLQKKNQISAMQSEQQNRIDVYV</sequence>
<proteinExistence type="predicted"/>